<comment type="caution">
    <text evidence="1">The sequence shown here is derived from an EMBL/GenBank/DDBJ whole genome shotgun (WGS) entry which is preliminary data.</text>
</comment>
<protein>
    <submittedName>
        <fullName evidence="1">Uncharacterized protein</fullName>
    </submittedName>
</protein>
<gene>
    <name evidence="1" type="ORF">Vadar_016975</name>
</gene>
<evidence type="ECO:0000313" key="2">
    <source>
        <dbReference type="Proteomes" id="UP000828048"/>
    </source>
</evidence>
<proteinExistence type="predicted"/>
<keyword evidence="2" id="KW-1185">Reference proteome</keyword>
<accession>A0ACB7ZL56</accession>
<evidence type="ECO:0000313" key="1">
    <source>
        <dbReference type="EMBL" id="KAH7866199.1"/>
    </source>
</evidence>
<name>A0ACB7ZL56_9ERIC</name>
<organism evidence="1 2">
    <name type="scientific">Vaccinium darrowii</name>
    <dbReference type="NCBI Taxonomy" id="229202"/>
    <lineage>
        <taxon>Eukaryota</taxon>
        <taxon>Viridiplantae</taxon>
        <taxon>Streptophyta</taxon>
        <taxon>Embryophyta</taxon>
        <taxon>Tracheophyta</taxon>
        <taxon>Spermatophyta</taxon>
        <taxon>Magnoliopsida</taxon>
        <taxon>eudicotyledons</taxon>
        <taxon>Gunneridae</taxon>
        <taxon>Pentapetalae</taxon>
        <taxon>asterids</taxon>
        <taxon>Ericales</taxon>
        <taxon>Ericaceae</taxon>
        <taxon>Vaccinioideae</taxon>
        <taxon>Vaccinieae</taxon>
        <taxon>Vaccinium</taxon>
    </lineage>
</organism>
<sequence>MEFKAPASHRPLLLLRLLLLLMLAYIPFTMADTVVIQDSSGSKPIHKNPAVGFGGPPAPKQHQSKTEVHSVSCPVPELQCQPCPSVFECPSTFQPETFKELKNNLGPVIHQRLMELLEKTHIVESAFEVVQTIDMLKLLDESNSEFNVVREHMHNGAQRLREASQKLLGKKLQPQYVPQNKAAA</sequence>
<dbReference type="EMBL" id="CM037159">
    <property type="protein sequence ID" value="KAH7866199.1"/>
    <property type="molecule type" value="Genomic_DNA"/>
</dbReference>
<dbReference type="Proteomes" id="UP000828048">
    <property type="component" value="Chromosome 9"/>
</dbReference>
<reference evidence="1 2" key="1">
    <citation type="journal article" date="2021" name="Hortic Res">
        <title>High-quality reference genome and annotation aids understanding of berry development for evergreen blueberry (Vaccinium darrowii).</title>
        <authorList>
            <person name="Yu J."/>
            <person name="Hulse-Kemp A.M."/>
            <person name="Babiker E."/>
            <person name="Staton M."/>
        </authorList>
    </citation>
    <scope>NUCLEOTIDE SEQUENCE [LARGE SCALE GENOMIC DNA]</scope>
    <source>
        <strain evidence="2">cv. NJ 8807/NJ 8810</strain>
        <tissue evidence="1">Young leaf</tissue>
    </source>
</reference>